<dbReference type="Gene3D" id="3.90.1520.10">
    <property type="entry name" value="H-NOX domain"/>
    <property type="match status" value="1"/>
</dbReference>
<dbReference type="Pfam" id="PF07700">
    <property type="entry name" value="HNOB"/>
    <property type="match status" value="1"/>
</dbReference>
<dbReference type="EMBL" id="JAEHOD010000016">
    <property type="protein sequence ID" value="KAG2448706.1"/>
    <property type="molecule type" value="Genomic_DNA"/>
</dbReference>
<keyword evidence="5" id="KW-0342">GTP-binding</keyword>
<evidence type="ECO:0000256" key="8">
    <source>
        <dbReference type="RuleBase" id="RU000405"/>
    </source>
</evidence>
<keyword evidence="4" id="KW-0547">Nucleotide-binding</keyword>
<feature type="region of interest" description="Disordered" evidence="9">
    <location>
        <begin position="698"/>
        <end position="722"/>
    </location>
</feature>
<accession>A0A835WJR8</accession>
<evidence type="ECO:0000256" key="1">
    <source>
        <dbReference type="ARBA" id="ARBA00004496"/>
    </source>
</evidence>
<feature type="compositionally biased region" description="Polar residues" evidence="9">
    <location>
        <begin position="854"/>
        <end position="864"/>
    </location>
</feature>
<dbReference type="PANTHER" id="PTHR45655">
    <property type="entry name" value="GUANYLATE CYCLASE SOLUBLE SUBUNIT BETA-2"/>
    <property type="match status" value="1"/>
</dbReference>
<keyword evidence="6 8" id="KW-0456">Lyase</keyword>
<keyword evidence="7" id="KW-0141">cGMP biosynthesis</keyword>
<dbReference type="SUPFAM" id="SSF55073">
    <property type="entry name" value="Nucleotide cyclase"/>
    <property type="match status" value="1"/>
</dbReference>
<dbReference type="AlphaFoldDB" id="A0A835WJR8"/>
<dbReference type="InterPro" id="IPR024096">
    <property type="entry name" value="NO_sig/Golgi_transp_ligand-bd"/>
</dbReference>
<dbReference type="InterPro" id="IPR029787">
    <property type="entry name" value="Nucleotide_cyclase"/>
</dbReference>
<keyword evidence="3" id="KW-0963">Cytoplasm</keyword>
<dbReference type="Proteomes" id="UP000613740">
    <property type="component" value="Unassembled WGS sequence"/>
</dbReference>
<feature type="compositionally biased region" description="Low complexity" evidence="9">
    <location>
        <begin position="219"/>
        <end position="232"/>
    </location>
</feature>
<dbReference type="Pfam" id="PF07701">
    <property type="entry name" value="HNOBA"/>
    <property type="match status" value="1"/>
</dbReference>
<evidence type="ECO:0000313" key="11">
    <source>
        <dbReference type="EMBL" id="KAG2448706.1"/>
    </source>
</evidence>
<evidence type="ECO:0000256" key="7">
    <source>
        <dbReference type="ARBA" id="ARBA00023293"/>
    </source>
</evidence>
<dbReference type="OrthoDB" id="6127067at2759"/>
<dbReference type="Gene3D" id="3.30.70.1230">
    <property type="entry name" value="Nucleotide cyclase"/>
    <property type="match status" value="1"/>
</dbReference>
<name>A0A835WJR8_9CHLO</name>
<dbReference type="Gene3D" id="3.30.450.260">
    <property type="entry name" value="Haem NO binding associated domain"/>
    <property type="match status" value="1"/>
</dbReference>
<dbReference type="Pfam" id="PF00211">
    <property type="entry name" value="Guanylate_cyc"/>
    <property type="match status" value="1"/>
</dbReference>
<evidence type="ECO:0000313" key="12">
    <source>
        <dbReference type="Proteomes" id="UP000613740"/>
    </source>
</evidence>
<keyword evidence="12" id="KW-1185">Reference proteome</keyword>
<dbReference type="GO" id="GO:0020037">
    <property type="term" value="F:heme binding"/>
    <property type="evidence" value="ECO:0007669"/>
    <property type="project" value="InterPro"/>
</dbReference>
<comment type="caution">
    <text evidence="11">The sequence shown here is derived from an EMBL/GenBank/DDBJ whole genome shotgun (WGS) entry which is preliminary data.</text>
</comment>
<evidence type="ECO:0000256" key="3">
    <source>
        <dbReference type="ARBA" id="ARBA00022490"/>
    </source>
</evidence>
<dbReference type="Gene3D" id="6.10.250.780">
    <property type="match status" value="1"/>
</dbReference>
<sequence length="1026" mass="108282">MPLGWFNCALEQFIKQLAGDDVWRAAFADAASASAVPWMALGQPAADTAALALFCSVAQSPLLDITPHQLLEGFGEFFVTYLAEQGYVSLLRTLGTSLLEFLQNLNDLHLHLGLLLPTMAAPAFTCTDVGPTSLTLLYHSHRPALGPIVVGLLKGLAEHYWGLGGGQLQVELLLRGRGDDDGTSVDDHQDMGADCDVFLVSYPYQEVLRLWQPSPQPPSSRRQQQSTPTAAAHEAAAAATSARSFTLSPDSFYKLFPFHLLLDRSCRVVQAGAVLERLFPELCRGSGRAGAGVPLEEVFQMHAPSSTITYESLRLGQNDTVLLRARATGLDLKGQVLPVRLPCCSSGVPGGPPQPQEAAAGGCPRRLDQGPQQPHALNGEPHRGGEAGEVGEEEGLLFLGSPWLAGLAGMCRHGICISDIPRHDATRDVVMLSEQRNAETHSKQGLEALTLELKEANARLGEMTGWLDEERRRSDGLLYQMLPPEVASCLKDGNRAPAQEHPEATVLFSDIVGFTEIASRSSPLEVCSLLDELYQRFDAAIEEYPQLYKVETIGDAYMVVCNVTVPCDDHADVLLEFALRMHEEASQVASSLGEPVRIRVGMHSGPVVAGVVGRKMPRFCLFGDTVNTASRMESHGEAGKIHISEACYSCLRAKERFLIRERGDITVKGKGAMRTYLLSPPEQAGVCSPFTPLSLRHHFSGDDCSSPTPPPPPPAGGLQEPLQTSGCLERRLLLSTSRSTGAHTSEFAAAAGSPPQCAALPAMMLTADECASMWARALDPWGPAPLASTTGGTAAKVAAGSSPVAAAEPWAAAGGGPSSCSLPIPAPAPGEVGAGGLEERGALSSRLLVHQVPATPQSDATSMSRPGRDSVSGSQPMSNTVCGLLSRASPHSSAAAAAAGRVATTYLDVSAEMLTHISNLRLGRSSCGALAAGFSWNGGNGGPVSAMASPISPQACTPNYARSSKGTSPPPAGMRQSPCISAPLVAKLPPPLAVAQPCQTRQECEEPSDGAEFVGTLFTMPDAVLE</sequence>
<organism evidence="11 12">
    <name type="scientific">Chlamydomonas schloesseri</name>
    <dbReference type="NCBI Taxonomy" id="2026947"/>
    <lineage>
        <taxon>Eukaryota</taxon>
        <taxon>Viridiplantae</taxon>
        <taxon>Chlorophyta</taxon>
        <taxon>core chlorophytes</taxon>
        <taxon>Chlorophyceae</taxon>
        <taxon>CS clade</taxon>
        <taxon>Chlamydomonadales</taxon>
        <taxon>Chlamydomonadaceae</taxon>
        <taxon>Chlamydomonas</taxon>
    </lineage>
</organism>
<dbReference type="PROSITE" id="PS00452">
    <property type="entry name" value="GUANYLATE_CYCLASE_1"/>
    <property type="match status" value="1"/>
</dbReference>
<dbReference type="CDD" id="cd07302">
    <property type="entry name" value="CHD"/>
    <property type="match status" value="1"/>
</dbReference>
<dbReference type="InterPro" id="IPR011645">
    <property type="entry name" value="HNOB_dom_associated"/>
</dbReference>
<dbReference type="GO" id="GO:0019934">
    <property type="term" value="P:cGMP-mediated signaling"/>
    <property type="evidence" value="ECO:0007669"/>
    <property type="project" value="TreeGrafter"/>
</dbReference>
<protein>
    <recommendedName>
        <fullName evidence="2">guanylate cyclase</fullName>
        <ecNumber evidence="2">4.6.1.2</ecNumber>
    </recommendedName>
</protein>
<dbReference type="GO" id="GO:0005525">
    <property type="term" value="F:GTP binding"/>
    <property type="evidence" value="ECO:0007669"/>
    <property type="project" value="UniProtKB-KW"/>
</dbReference>
<dbReference type="EC" id="4.6.1.2" evidence="2"/>
<dbReference type="PANTHER" id="PTHR45655:SF13">
    <property type="entry name" value="SOLUBLE GUANYLATE CYCLASE GCY-32-RELATED"/>
    <property type="match status" value="1"/>
</dbReference>
<dbReference type="GO" id="GO:0070482">
    <property type="term" value="P:response to oxygen levels"/>
    <property type="evidence" value="ECO:0007669"/>
    <property type="project" value="TreeGrafter"/>
</dbReference>
<proteinExistence type="inferred from homology"/>
<evidence type="ECO:0000256" key="9">
    <source>
        <dbReference type="SAM" id="MobiDB-lite"/>
    </source>
</evidence>
<dbReference type="FunFam" id="3.30.70.1230:FF:000007">
    <property type="entry name" value="Guanylate cyclase soluble subunit alpha-3"/>
    <property type="match status" value="1"/>
</dbReference>
<dbReference type="InterPro" id="IPR018297">
    <property type="entry name" value="A/G_cyclase_CS"/>
</dbReference>
<comment type="subcellular location">
    <subcellularLocation>
        <location evidence="1">Cytoplasm</location>
    </subcellularLocation>
</comment>
<feature type="domain" description="Guanylate cyclase" evidence="10">
    <location>
        <begin position="505"/>
        <end position="633"/>
    </location>
</feature>
<evidence type="ECO:0000256" key="6">
    <source>
        <dbReference type="ARBA" id="ARBA00023239"/>
    </source>
</evidence>
<dbReference type="SUPFAM" id="SSF111126">
    <property type="entry name" value="Ligand-binding domain in the NO signalling and Golgi transport"/>
    <property type="match status" value="1"/>
</dbReference>
<dbReference type="InterPro" id="IPR042463">
    <property type="entry name" value="HNOB_dom_associated_sf"/>
</dbReference>
<reference evidence="11" key="1">
    <citation type="journal article" date="2020" name="bioRxiv">
        <title>Comparative genomics of Chlamydomonas.</title>
        <authorList>
            <person name="Craig R.J."/>
            <person name="Hasan A.R."/>
            <person name="Ness R.W."/>
            <person name="Keightley P.D."/>
        </authorList>
    </citation>
    <scope>NUCLEOTIDE SEQUENCE</scope>
    <source>
        <strain evidence="11">CCAP 11/173</strain>
    </source>
</reference>
<evidence type="ECO:0000256" key="2">
    <source>
        <dbReference type="ARBA" id="ARBA00012202"/>
    </source>
</evidence>
<dbReference type="InterPro" id="IPR038158">
    <property type="entry name" value="H-NOX_domain_sf"/>
</dbReference>
<feature type="region of interest" description="Disordered" evidence="9">
    <location>
        <begin position="854"/>
        <end position="878"/>
    </location>
</feature>
<dbReference type="GO" id="GO:0004383">
    <property type="term" value="F:guanylate cyclase activity"/>
    <property type="evidence" value="ECO:0007669"/>
    <property type="project" value="UniProtKB-EC"/>
</dbReference>
<feature type="region of interest" description="Disordered" evidence="9">
    <location>
        <begin position="213"/>
        <end position="232"/>
    </location>
</feature>
<comment type="similarity">
    <text evidence="8">Belongs to the adenylyl cyclase class-4/guanylyl cyclase family.</text>
</comment>
<evidence type="ECO:0000259" key="10">
    <source>
        <dbReference type="PROSITE" id="PS50125"/>
    </source>
</evidence>
<evidence type="ECO:0000256" key="4">
    <source>
        <dbReference type="ARBA" id="ARBA00022741"/>
    </source>
</evidence>
<gene>
    <name evidence="11" type="ORF">HYH02_006062</name>
</gene>
<evidence type="ECO:0000256" key="5">
    <source>
        <dbReference type="ARBA" id="ARBA00023134"/>
    </source>
</evidence>
<dbReference type="GO" id="GO:0008074">
    <property type="term" value="C:guanylate cyclase complex, soluble"/>
    <property type="evidence" value="ECO:0007669"/>
    <property type="project" value="TreeGrafter"/>
</dbReference>
<feature type="region of interest" description="Disordered" evidence="9">
    <location>
        <begin position="959"/>
        <end position="978"/>
    </location>
</feature>
<dbReference type="SMART" id="SM00044">
    <property type="entry name" value="CYCc"/>
    <property type="match status" value="1"/>
</dbReference>
<dbReference type="InterPro" id="IPR001054">
    <property type="entry name" value="A/G_cyclase"/>
</dbReference>
<feature type="region of interest" description="Disordered" evidence="9">
    <location>
        <begin position="347"/>
        <end position="388"/>
    </location>
</feature>
<dbReference type="InterPro" id="IPR011644">
    <property type="entry name" value="Heme_NO-bd"/>
</dbReference>
<dbReference type="PROSITE" id="PS50125">
    <property type="entry name" value="GUANYLATE_CYCLASE_2"/>
    <property type="match status" value="1"/>
</dbReference>